<comment type="caution">
    <text evidence="3">The sequence shown here is derived from an EMBL/GenBank/DDBJ whole genome shotgun (WGS) entry which is preliminary data.</text>
</comment>
<dbReference type="PROSITE" id="PS50829">
    <property type="entry name" value="GYF"/>
    <property type="match status" value="1"/>
</dbReference>
<dbReference type="Pfam" id="PF02213">
    <property type="entry name" value="GYF"/>
    <property type="match status" value="1"/>
</dbReference>
<evidence type="ECO:0000259" key="2">
    <source>
        <dbReference type="PROSITE" id="PS50829"/>
    </source>
</evidence>
<gene>
    <name evidence="3" type="ORF">SLEP1_g38770</name>
</gene>
<reference evidence="3 4" key="1">
    <citation type="journal article" date="2021" name="Commun. Biol.">
        <title>The genome of Shorea leprosula (Dipterocarpaceae) highlights the ecological relevance of drought in aseasonal tropical rainforests.</title>
        <authorList>
            <person name="Ng K.K.S."/>
            <person name="Kobayashi M.J."/>
            <person name="Fawcett J.A."/>
            <person name="Hatakeyama M."/>
            <person name="Paape T."/>
            <person name="Ng C.H."/>
            <person name="Ang C.C."/>
            <person name="Tnah L.H."/>
            <person name="Lee C.T."/>
            <person name="Nishiyama T."/>
            <person name="Sese J."/>
            <person name="O'Brien M.J."/>
            <person name="Copetti D."/>
            <person name="Mohd Noor M.I."/>
            <person name="Ong R.C."/>
            <person name="Putra M."/>
            <person name="Sireger I.Z."/>
            <person name="Indrioko S."/>
            <person name="Kosugi Y."/>
            <person name="Izuno A."/>
            <person name="Isagi Y."/>
            <person name="Lee S.L."/>
            <person name="Shimizu K.K."/>
        </authorList>
    </citation>
    <scope>NUCLEOTIDE SEQUENCE [LARGE SCALE GENOMIC DNA]</scope>
    <source>
        <strain evidence="3">214</strain>
    </source>
</reference>
<dbReference type="PANTHER" id="PTHR47471">
    <property type="entry name" value="GYF DOMAIN-CONTAINING PROTEIN"/>
    <property type="match status" value="1"/>
</dbReference>
<feature type="domain" description="GYF" evidence="2">
    <location>
        <begin position="213"/>
        <end position="264"/>
    </location>
</feature>
<dbReference type="AlphaFoldDB" id="A0AAV5KY10"/>
<dbReference type="SMART" id="SM00444">
    <property type="entry name" value="GYF"/>
    <property type="match status" value="1"/>
</dbReference>
<accession>A0AAV5KY10</accession>
<dbReference type="InterPro" id="IPR003169">
    <property type="entry name" value="GYF"/>
</dbReference>
<proteinExistence type="predicted"/>
<protein>
    <recommendedName>
        <fullName evidence="2">GYF domain-containing protein</fullName>
    </recommendedName>
</protein>
<dbReference type="EMBL" id="BPVZ01000084">
    <property type="protein sequence ID" value="GKV29893.1"/>
    <property type="molecule type" value="Genomic_DNA"/>
</dbReference>
<feature type="compositionally biased region" description="Polar residues" evidence="1">
    <location>
        <begin position="26"/>
        <end position="36"/>
    </location>
</feature>
<evidence type="ECO:0000256" key="1">
    <source>
        <dbReference type="SAM" id="MobiDB-lite"/>
    </source>
</evidence>
<evidence type="ECO:0000313" key="4">
    <source>
        <dbReference type="Proteomes" id="UP001054252"/>
    </source>
</evidence>
<sequence length="274" mass="30399">MIVLKGIEKGDITSSGAAQLSRDGSVGQNSTDYTQSRRAKIGSKEDLPLALDDCRDENDTSKGGYANYSEGSSLEKFKGYTDSRFKTEVRNDGGPYRKVDEVPTRRESSVQVMNYSGPGTMWRASSLGEQLHAVSHDWKEIPGDVQSRRSDMSWLQPQKDPVNQQESNITTSFYSKDEASWQTIGDPIIKRQLSGVVERELEASKLSQTAPEDLVLFYKDTRGEIQGPFSGIDVIGWFEAGYFGIDLEVQLANAPKDSPFVSLDDVMPHLRAKA</sequence>
<dbReference type="Gene3D" id="3.30.1490.40">
    <property type="match status" value="1"/>
</dbReference>
<dbReference type="InterPro" id="IPR035445">
    <property type="entry name" value="GYF-like_dom_sf"/>
</dbReference>
<dbReference type="PANTHER" id="PTHR47471:SF1">
    <property type="entry name" value="PROTEIN ESSENTIAL FOR POTEXVIRUS ACCUMULATION 1"/>
    <property type="match status" value="1"/>
</dbReference>
<dbReference type="Proteomes" id="UP001054252">
    <property type="component" value="Unassembled WGS sequence"/>
</dbReference>
<dbReference type="SUPFAM" id="SSF55277">
    <property type="entry name" value="GYF domain"/>
    <property type="match status" value="1"/>
</dbReference>
<name>A0AAV5KY10_9ROSI</name>
<feature type="region of interest" description="Disordered" evidence="1">
    <location>
        <begin position="9"/>
        <end position="44"/>
    </location>
</feature>
<organism evidence="3 4">
    <name type="scientific">Rubroshorea leprosula</name>
    <dbReference type="NCBI Taxonomy" id="152421"/>
    <lineage>
        <taxon>Eukaryota</taxon>
        <taxon>Viridiplantae</taxon>
        <taxon>Streptophyta</taxon>
        <taxon>Embryophyta</taxon>
        <taxon>Tracheophyta</taxon>
        <taxon>Spermatophyta</taxon>
        <taxon>Magnoliopsida</taxon>
        <taxon>eudicotyledons</taxon>
        <taxon>Gunneridae</taxon>
        <taxon>Pentapetalae</taxon>
        <taxon>rosids</taxon>
        <taxon>malvids</taxon>
        <taxon>Malvales</taxon>
        <taxon>Dipterocarpaceae</taxon>
        <taxon>Rubroshorea</taxon>
    </lineage>
</organism>
<evidence type="ECO:0000313" key="3">
    <source>
        <dbReference type="EMBL" id="GKV29893.1"/>
    </source>
</evidence>
<keyword evidence="4" id="KW-1185">Reference proteome</keyword>
<dbReference type="CDD" id="cd00072">
    <property type="entry name" value="GYF"/>
    <property type="match status" value="1"/>
</dbReference>